<dbReference type="RefSeq" id="WP_205720484.1">
    <property type="nucleotide sequence ID" value="NZ_CP070608.1"/>
</dbReference>
<dbReference type="KEGG" id="fuv:JR347_10095"/>
<evidence type="ECO:0000256" key="1">
    <source>
        <dbReference type="SAM" id="SignalP"/>
    </source>
</evidence>
<proteinExistence type="predicted"/>
<accession>A0A974WDP8</accession>
<sequence>MKTTNNILALVLVFLASVATAQDQGFIYGKVTTIDGKTFEGPIRWGKEEAYWTDMFNAAKEENNNLKYLSRDEMDQLEERYYRSHTSWGERWGDRWEHKFGNWFNVNWDDNNNKHQHQFVCQFGDLKSVRPTGRERAEVVLQNGQKFEVDGQGYNDVATDVKIRDKEIGEIKLDWSRIDIVEFMSTPSKLNDKFGEPLYGTVETYGGTFTGFVQWDHDERVSTDKLDGDTEDGDVSIEFGNLKSIEREGFRSVVVLKSGREMELRGSNDVNSDNRGIVVTSEKLGRVDIPWREFKKVTFISVNEKPKSYDSFKDQNEITGTVKTTDGQTLKGKLIFDLDEEYNYEVVQGMNDDIEYVIPFRSISKIAPKNYDNSSITLKNGETFNLGESQDVTDKNTGILVFQDKNNPTYIVWEKVEEVSFN</sequence>
<reference evidence="2" key="1">
    <citation type="submission" date="2021-02" db="EMBL/GenBank/DDBJ databases">
        <title>Fulvivirga sp. S481 isolated from sea water.</title>
        <authorList>
            <person name="Bae S.S."/>
            <person name="Baek K."/>
        </authorList>
    </citation>
    <scope>NUCLEOTIDE SEQUENCE</scope>
    <source>
        <strain evidence="2">S481</strain>
    </source>
</reference>
<dbReference type="AlphaFoldDB" id="A0A974WDP8"/>
<evidence type="ECO:0000313" key="2">
    <source>
        <dbReference type="EMBL" id="QSE95971.1"/>
    </source>
</evidence>
<evidence type="ECO:0008006" key="4">
    <source>
        <dbReference type="Google" id="ProtNLM"/>
    </source>
</evidence>
<keyword evidence="3" id="KW-1185">Reference proteome</keyword>
<gene>
    <name evidence="2" type="ORF">JR347_10095</name>
</gene>
<keyword evidence="1" id="KW-0732">Signal</keyword>
<name>A0A974WDP8_9BACT</name>
<organism evidence="2 3">
    <name type="scientific">Fulvivirga lutea</name>
    <dbReference type="NCBI Taxonomy" id="2810512"/>
    <lineage>
        <taxon>Bacteria</taxon>
        <taxon>Pseudomonadati</taxon>
        <taxon>Bacteroidota</taxon>
        <taxon>Cytophagia</taxon>
        <taxon>Cytophagales</taxon>
        <taxon>Fulvivirgaceae</taxon>
        <taxon>Fulvivirga</taxon>
    </lineage>
</organism>
<dbReference type="Proteomes" id="UP000662783">
    <property type="component" value="Chromosome"/>
</dbReference>
<evidence type="ECO:0000313" key="3">
    <source>
        <dbReference type="Proteomes" id="UP000662783"/>
    </source>
</evidence>
<dbReference type="EMBL" id="CP070608">
    <property type="protein sequence ID" value="QSE95971.1"/>
    <property type="molecule type" value="Genomic_DNA"/>
</dbReference>
<feature type="chain" id="PRO_5036732041" description="DUF5666 domain-containing protein" evidence="1">
    <location>
        <begin position="22"/>
        <end position="422"/>
    </location>
</feature>
<protein>
    <recommendedName>
        <fullName evidence="4">DUF5666 domain-containing protein</fullName>
    </recommendedName>
</protein>
<feature type="signal peptide" evidence="1">
    <location>
        <begin position="1"/>
        <end position="21"/>
    </location>
</feature>